<gene>
    <name evidence="1" type="ORF">CB4_01426</name>
</gene>
<dbReference type="AlphaFoldDB" id="A0A0U4WEX3"/>
<dbReference type="OrthoDB" id="2989236at2"/>
<keyword evidence="2" id="KW-1185">Reference proteome</keyword>
<evidence type="ECO:0000313" key="2">
    <source>
        <dbReference type="Proteomes" id="UP000217696"/>
    </source>
</evidence>
<dbReference type="Pfam" id="PF07873">
    <property type="entry name" value="YabP"/>
    <property type="match status" value="1"/>
</dbReference>
<accession>A0A0U4WEX3</accession>
<dbReference type="KEGG" id="asoc:CB4_01426"/>
<protein>
    <submittedName>
        <fullName evidence="1">YabP family protein</fullName>
    </submittedName>
</protein>
<reference evidence="1 2" key="1">
    <citation type="submission" date="2015-12" db="EMBL/GenBank/DDBJ databases">
        <title>Genome sequence of Aneurinibacillus soli.</title>
        <authorList>
            <person name="Lee J.S."/>
            <person name="Lee K.C."/>
            <person name="Kim K.K."/>
            <person name="Lee B.W."/>
        </authorList>
    </citation>
    <scope>NUCLEOTIDE SEQUENCE [LARGE SCALE GENOMIC DNA]</scope>
    <source>
        <strain evidence="1 2">CB4</strain>
    </source>
</reference>
<sequence length="93" mass="10930">MKKWSEKWRRFATGVLDMPSDLMMEMPRITMIGQLQMYIENHRGVLWFSNQELRLLLTKGQLLIRGENLVIRAILPEEVLVEGVVSQVLFIDE</sequence>
<organism evidence="1 2">
    <name type="scientific">Aneurinibacillus soli</name>
    <dbReference type="NCBI Taxonomy" id="1500254"/>
    <lineage>
        <taxon>Bacteria</taxon>
        <taxon>Bacillati</taxon>
        <taxon>Bacillota</taxon>
        <taxon>Bacilli</taxon>
        <taxon>Bacillales</taxon>
        <taxon>Paenibacillaceae</taxon>
        <taxon>Aneurinibacillus group</taxon>
        <taxon>Aneurinibacillus</taxon>
    </lineage>
</organism>
<dbReference type="RefSeq" id="WP_096464447.1">
    <property type="nucleotide sequence ID" value="NZ_AP017312.1"/>
</dbReference>
<dbReference type="Proteomes" id="UP000217696">
    <property type="component" value="Chromosome"/>
</dbReference>
<proteinExistence type="predicted"/>
<dbReference type="NCBIfam" id="TIGR02856">
    <property type="entry name" value="spore_yqfC"/>
    <property type="match status" value="1"/>
</dbReference>
<dbReference type="InterPro" id="IPR022476">
    <property type="entry name" value="Spore_YabP/YqfC"/>
</dbReference>
<dbReference type="InterPro" id="IPR022477">
    <property type="entry name" value="Spore_YqfC"/>
</dbReference>
<name>A0A0U4WEX3_9BACL</name>
<evidence type="ECO:0000313" key="1">
    <source>
        <dbReference type="EMBL" id="BAU27257.1"/>
    </source>
</evidence>
<dbReference type="EMBL" id="AP017312">
    <property type="protein sequence ID" value="BAU27257.1"/>
    <property type="molecule type" value="Genomic_DNA"/>
</dbReference>